<dbReference type="Proteomes" id="UP000535890">
    <property type="component" value="Unassembled WGS sequence"/>
</dbReference>
<dbReference type="Pfam" id="PF13581">
    <property type="entry name" value="HATPase_c_2"/>
    <property type="match status" value="1"/>
</dbReference>
<dbReference type="AlphaFoldDB" id="A0A7Y9E2B5"/>
<name>A0A7Y9E2B5_9PSEU</name>
<keyword evidence="3" id="KW-1185">Reference proteome</keyword>
<dbReference type="RefSeq" id="WP_343054427.1">
    <property type="nucleotide sequence ID" value="NZ_BAABHP010000002.1"/>
</dbReference>
<organism evidence="2 3">
    <name type="scientific">Actinomycetospora corticicola</name>
    <dbReference type="NCBI Taxonomy" id="663602"/>
    <lineage>
        <taxon>Bacteria</taxon>
        <taxon>Bacillati</taxon>
        <taxon>Actinomycetota</taxon>
        <taxon>Actinomycetes</taxon>
        <taxon>Pseudonocardiales</taxon>
        <taxon>Pseudonocardiaceae</taxon>
        <taxon>Actinomycetospora</taxon>
    </lineage>
</organism>
<accession>A0A7Y9E2B5</accession>
<reference evidence="2 3" key="1">
    <citation type="submission" date="2020-07" db="EMBL/GenBank/DDBJ databases">
        <title>Sequencing the genomes of 1000 actinobacteria strains.</title>
        <authorList>
            <person name="Klenk H.-P."/>
        </authorList>
    </citation>
    <scope>NUCLEOTIDE SEQUENCE [LARGE SCALE GENOMIC DNA]</scope>
    <source>
        <strain evidence="2 3">DSM 45772</strain>
    </source>
</reference>
<proteinExistence type="predicted"/>
<dbReference type="GO" id="GO:0004674">
    <property type="term" value="F:protein serine/threonine kinase activity"/>
    <property type="evidence" value="ECO:0007669"/>
    <property type="project" value="UniProtKB-EC"/>
</dbReference>
<keyword evidence="2" id="KW-0808">Transferase</keyword>
<dbReference type="EMBL" id="JACCBN010000001">
    <property type="protein sequence ID" value="NYD39881.1"/>
    <property type="molecule type" value="Genomic_DNA"/>
</dbReference>
<comment type="caution">
    <text evidence="2">The sequence shown here is derived from an EMBL/GenBank/DDBJ whole genome shotgun (WGS) entry which is preliminary data.</text>
</comment>
<evidence type="ECO:0000259" key="1">
    <source>
        <dbReference type="Pfam" id="PF13581"/>
    </source>
</evidence>
<dbReference type="InterPro" id="IPR036890">
    <property type="entry name" value="HATPase_C_sf"/>
</dbReference>
<feature type="domain" description="Histidine kinase/HSP90-like ATPase" evidence="1">
    <location>
        <begin position="31"/>
        <end position="127"/>
    </location>
</feature>
<dbReference type="Gene3D" id="3.30.565.10">
    <property type="entry name" value="Histidine kinase-like ATPase, C-terminal domain"/>
    <property type="match status" value="1"/>
</dbReference>
<sequence length="155" mass="16837">MPVRDEEVLVARPDPYPLDGSEPPEDVEVRVPATPRAVVTLRTVAADLAARAEFTLDAVADLRMAVDEACSSLVSLARPDTKLTCTFILHEERITVTASVSTFGPERLPTDSFGWRVLTTLADDVRMLSATGDRDSDPFRLTLRLSVPSLGTVLS</sequence>
<evidence type="ECO:0000313" key="3">
    <source>
        <dbReference type="Proteomes" id="UP000535890"/>
    </source>
</evidence>
<dbReference type="EC" id="2.7.11.1" evidence="2"/>
<protein>
    <submittedName>
        <fullName evidence="2">Serine/threonine-protein kinase RsbW</fullName>
        <ecNumber evidence="2">2.7.11.1</ecNumber>
    </submittedName>
</protein>
<dbReference type="InterPro" id="IPR003594">
    <property type="entry name" value="HATPase_dom"/>
</dbReference>
<gene>
    <name evidence="2" type="ORF">BJ983_005983</name>
</gene>
<evidence type="ECO:0000313" key="2">
    <source>
        <dbReference type="EMBL" id="NYD39881.1"/>
    </source>
</evidence>
<keyword evidence="2" id="KW-0418">Kinase</keyword>